<evidence type="ECO:0000256" key="1">
    <source>
        <dbReference type="SAM" id="MobiDB-lite"/>
    </source>
</evidence>
<keyword evidence="2" id="KW-1133">Transmembrane helix</keyword>
<evidence type="ECO:0000313" key="4">
    <source>
        <dbReference type="Proteomes" id="UP000823631"/>
    </source>
</evidence>
<evidence type="ECO:0000313" key="3">
    <source>
        <dbReference type="EMBL" id="MBO8415810.1"/>
    </source>
</evidence>
<comment type="caution">
    <text evidence="3">The sequence shown here is derived from an EMBL/GenBank/DDBJ whole genome shotgun (WGS) entry which is preliminary data.</text>
</comment>
<sequence>MPLIESFLGSAGVLLFVLGLLHCVLPHSFRQGVLLMLTGDAFFALAIAFPKKVLFLLQDWELSQELLNSEQIFAGVIFGLAVAALWYLIFIYVLRYTPFWRKKLKKGKDAQKAENTDDAQASQAGRAEAADPAIFADVKLNPGPGSRSGSMSSERS</sequence>
<keyword evidence="2" id="KW-0812">Transmembrane</keyword>
<name>A0A9D9GU36_9GAMM</name>
<dbReference type="AlphaFoldDB" id="A0A9D9GU36"/>
<reference evidence="3" key="2">
    <citation type="journal article" date="2021" name="PeerJ">
        <title>Extensive microbial diversity within the chicken gut microbiome revealed by metagenomics and culture.</title>
        <authorList>
            <person name="Gilroy R."/>
            <person name="Ravi A."/>
            <person name="Getino M."/>
            <person name="Pursley I."/>
            <person name="Horton D.L."/>
            <person name="Alikhan N.F."/>
            <person name="Baker D."/>
            <person name="Gharbi K."/>
            <person name="Hall N."/>
            <person name="Watson M."/>
            <person name="Adriaenssens E.M."/>
            <person name="Foster-Nyarko E."/>
            <person name="Jarju S."/>
            <person name="Secka A."/>
            <person name="Antonio M."/>
            <person name="Oren A."/>
            <person name="Chaudhuri R.R."/>
            <person name="La Ragione R."/>
            <person name="Hildebrand F."/>
            <person name="Pallen M.J."/>
        </authorList>
    </citation>
    <scope>NUCLEOTIDE SEQUENCE</scope>
    <source>
        <strain evidence="3">17213</strain>
    </source>
</reference>
<evidence type="ECO:0000256" key="2">
    <source>
        <dbReference type="SAM" id="Phobius"/>
    </source>
</evidence>
<protein>
    <submittedName>
        <fullName evidence="3">Uncharacterized protein</fullName>
    </submittedName>
</protein>
<feature type="transmembrane region" description="Helical" evidence="2">
    <location>
        <begin position="6"/>
        <end position="25"/>
    </location>
</feature>
<feature type="region of interest" description="Disordered" evidence="1">
    <location>
        <begin position="105"/>
        <end position="156"/>
    </location>
</feature>
<reference evidence="3" key="1">
    <citation type="submission" date="2020-10" db="EMBL/GenBank/DDBJ databases">
        <authorList>
            <person name="Gilroy R."/>
        </authorList>
    </citation>
    <scope>NUCLEOTIDE SEQUENCE</scope>
    <source>
        <strain evidence="3">17213</strain>
    </source>
</reference>
<feature type="compositionally biased region" description="Low complexity" evidence="1">
    <location>
        <begin position="142"/>
        <end position="156"/>
    </location>
</feature>
<feature type="transmembrane region" description="Helical" evidence="2">
    <location>
        <begin position="71"/>
        <end position="94"/>
    </location>
</feature>
<dbReference type="EMBL" id="JADINH010000113">
    <property type="protein sequence ID" value="MBO8415810.1"/>
    <property type="molecule type" value="Genomic_DNA"/>
</dbReference>
<accession>A0A9D9GU36</accession>
<proteinExistence type="predicted"/>
<gene>
    <name evidence="3" type="ORF">IAB19_05475</name>
</gene>
<dbReference type="Proteomes" id="UP000823631">
    <property type="component" value="Unassembled WGS sequence"/>
</dbReference>
<organism evidence="3 4">
    <name type="scientific">Candidatus Avisuccinivibrio stercorigallinarum</name>
    <dbReference type="NCBI Taxonomy" id="2840704"/>
    <lineage>
        <taxon>Bacteria</taxon>
        <taxon>Pseudomonadati</taxon>
        <taxon>Pseudomonadota</taxon>
        <taxon>Gammaproteobacteria</taxon>
        <taxon>Aeromonadales</taxon>
        <taxon>Succinivibrionaceae</taxon>
        <taxon>Succinivibrionaceae incertae sedis</taxon>
        <taxon>Candidatus Avisuccinivibrio</taxon>
    </lineage>
</organism>
<feature type="transmembrane region" description="Helical" evidence="2">
    <location>
        <begin position="32"/>
        <end position="51"/>
    </location>
</feature>
<keyword evidence="2" id="KW-0472">Membrane</keyword>